<evidence type="ECO:0000256" key="5">
    <source>
        <dbReference type="ARBA" id="ARBA00022692"/>
    </source>
</evidence>
<dbReference type="PANTHER" id="PTHR30047">
    <property type="entry name" value="HIGH-AFFINITY CHOLINE TRANSPORT PROTEIN-RELATED"/>
    <property type="match status" value="1"/>
</dbReference>
<feature type="transmembrane region" description="Helical" evidence="8">
    <location>
        <begin position="436"/>
        <end position="456"/>
    </location>
</feature>
<keyword evidence="6 8" id="KW-1133">Transmembrane helix</keyword>
<dbReference type="STRING" id="1302272.FC96_GL000991"/>
<name>A0A0R1HYT5_9LACO</name>
<feature type="transmembrane region" description="Helical" evidence="8">
    <location>
        <begin position="303"/>
        <end position="321"/>
    </location>
</feature>
<keyword evidence="3" id="KW-0813">Transport</keyword>
<feature type="transmembrane region" description="Helical" evidence="8">
    <location>
        <begin position="333"/>
        <end position="357"/>
    </location>
</feature>
<evidence type="ECO:0000256" key="7">
    <source>
        <dbReference type="ARBA" id="ARBA00023136"/>
    </source>
</evidence>
<protein>
    <submittedName>
        <fullName evidence="9">Choline-glycine betaine transporter</fullName>
    </submittedName>
</protein>
<evidence type="ECO:0000256" key="4">
    <source>
        <dbReference type="ARBA" id="ARBA00022475"/>
    </source>
</evidence>
<evidence type="ECO:0000256" key="6">
    <source>
        <dbReference type="ARBA" id="ARBA00022989"/>
    </source>
</evidence>
<keyword evidence="4" id="KW-1003">Cell membrane</keyword>
<dbReference type="Proteomes" id="UP000050911">
    <property type="component" value="Unassembled WGS sequence"/>
</dbReference>
<evidence type="ECO:0000256" key="2">
    <source>
        <dbReference type="ARBA" id="ARBA00005658"/>
    </source>
</evidence>
<keyword evidence="5 8" id="KW-0812">Transmembrane</keyword>
<feature type="transmembrane region" description="Helical" evidence="8">
    <location>
        <begin position="80"/>
        <end position="99"/>
    </location>
</feature>
<reference evidence="9 10" key="1">
    <citation type="journal article" date="2015" name="Genome Announc.">
        <title>Expanding the biotechnology potential of lactobacilli through comparative genomics of 213 strains and associated genera.</title>
        <authorList>
            <person name="Sun Z."/>
            <person name="Harris H.M."/>
            <person name="McCann A."/>
            <person name="Guo C."/>
            <person name="Argimon S."/>
            <person name="Zhang W."/>
            <person name="Yang X."/>
            <person name="Jeffery I.B."/>
            <person name="Cooney J.C."/>
            <person name="Kagawa T.F."/>
            <person name="Liu W."/>
            <person name="Song Y."/>
            <person name="Salvetti E."/>
            <person name="Wrobel A."/>
            <person name="Rasinkangas P."/>
            <person name="Parkhill J."/>
            <person name="Rea M.C."/>
            <person name="O'Sullivan O."/>
            <person name="Ritari J."/>
            <person name="Douillard F.P."/>
            <person name="Paul Ross R."/>
            <person name="Yang R."/>
            <person name="Briner A.E."/>
            <person name="Felis G.E."/>
            <person name="de Vos W.M."/>
            <person name="Barrangou R."/>
            <person name="Klaenhammer T.R."/>
            <person name="Caufield P.W."/>
            <person name="Cui Y."/>
            <person name="Zhang H."/>
            <person name="O'Toole P.W."/>
        </authorList>
    </citation>
    <scope>NUCLEOTIDE SEQUENCE [LARGE SCALE GENOMIC DNA]</scope>
    <source>
        <strain evidence="9 10">JCM 15530</strain>
    </source>
</reference>
<dbReference type="EMBL" id="AZCX01000002">
    <property type="protein sequence ID" value="KRK48674.1"/>
    <property type="molecule type" value="Genomic_DNA"/>
</dbReference>
<organism evidence="9 10">
    <name type="scientific">Secundilactobacillus kimchicus JCM 15530</name>
    <dbReference type="NCBI Taxonomy" id="1302272"/>
    <lineage>
        <taxon>Bacteria</taxon>
        <taxon>Bacillati</taxon>
        <taxon>Bacillota</taxon>
        <taxon>Bacilli</taxon>
        <taxon>Lactobacillales</taxon>
        <taxon>Lactobacillaceae</taxon>
        <taxon>Secundilactobacillus</taxon>
    </lineage>
</organism>
<feature type="transmembrane region" description="Helical" evidence="8">
    <location>
        <begin position="252"/>
        <end position="272"/>
    </location>
</feature>
<feature type="transmembrane region" description="Helical" evidence="8">
    <location>
        <begin position="180"/>
        <end position="203"/>
    </location>
</feature>
<dbReference type="AlphaFoldDB" id="A0A0R1HYT5"/>
<accession>A0A0R1HYT5</accession>
<comment type="subcellular location">
    <subcellularLocation>
        <location evidence="1">Cell membrane</location>
        <topology evidence="1">Multi-pass membrane protein</topology>
    </subcellularLocation>
</comment>
<sequence length="527" mass="57735">MYIPTVGLFLLATVALMIGGQGLRGPLTDFLHVIDLKMGWLFLGIYIINFVFLIGLAISKFGKIKIGHPDDEPVYSGFKWGAMVFATAIDASIMMLSITDPLQVIQTPPFHLKPFSHGAYIAGTMLGQFNWGPMAWMMFAPAAILIGYLMYRRNRPIQKLSDGLDILAGDNSVKKLLRGLVNFLVVVGIIGGVGSSIGMEVPITARAFSSATGIKFGLPLESALFVVLFGLFAFTVFKGLNGGIDRLSMAHIWLAIGFLVLILLAGPTRYLIGNEVQSLGQLVTHFIPLATDVTPSTTQQNTLFYWGWWLSYMPVMGLFIAKISRGRTIRQLLGGMMLYGFTGCALFYAVMGGYALWLQENGVFNLVHILNTQGQAAVIATVIGTLPMKQLMTLAYCLSCFIFLATTISGSAYILSSFTSTPLKNREPSRFNRMTWVVVFMIFAFSLVLVGGFQVIQTISVIAGLPLIGVCAIVLVSIYRLVKRDSELVFVPNPHPVRPQPTVERRAAIRGRLILPPTRISEATQNN</sequence>
<dbReference type="RefSeq" id="WP_268872561.1">
    <property type="nucleotide sequence ID" value="NZ_AZCX01000002.1"/>
</dbReference>
<gene>
    <name evidence="9" type="ORF">FC96_GL000991</name>
</gene>
<evidence type="ECO:0000313" key="10">
    <source>
        <dbReference type="Proteomes" id="UP000050911"/>
    </source>
</evidence>
<dbReference type="PATRIC" id="fig|1302272.5.peg.997"/>
<keyword evidence="10" id="KW-1185">Reference proteome</keyword>
<feature type="transmembrane region" description="Helical" evidence="8">
    <location>
        <begin position="134"/>
        <end position="151"/>
    </location>
</feature>
<comment type="caution">
    <text evidence="9">The sequence shown here is derived from an EMBL/GenBank/DDBJ whole genome shotgun (WGS) entry which is preliminary data.</text>
</comment>
<evidence type="ECO:0000256" key="3">
    <source>
        <dbReference type="ARBA" id="ARBA00022448"/>
    </source>
</evidence>
<feature type="transmembrane region" description="Helical" evidence="8">
    <location>
        <begin position="462"/>
        <end position="482"/>
    </location>
</feature>
<comment type="similarity">
    <text evidence="2">Belongs to the BCCT transporter (TC 2.A.15) family.</text>
</comment>
<dbReference type="PANTHER" id="PTHR30047:SF7">
    <property type="entry name" value="HIGH-AFFINITY CHOLINE TRANSPORT PROTEIN"/>
    <property type="match status" value="1"/>
</dbReference>
<dbReference type="GO" id="GO:0005886">
    <property type="term" value="C:plasma membrane"/>
    <property type="evidence" value="ECO:0007669"/>
    <property type="project" value="UniProtKB-SubCell"/>
</dbReference>
<dbReference type="InterPro" id="IPR000060">
    <property type="entry name" value="BCCT_transptr"/>
</dbReference>
<dbReference type="GO" id="GO:0022857">
    <property type="term" value="F:transmembrane transporter activity"/>
    <property type="evidence" value="ECO:0007669"/>
    <property type="project" value="InterPro"/>
</dbReference>
<evidence type="ECO:0000256" key="1">
    <source>
        <dbReference type="ARBA" id="ARBA00004651"/>
    </source>
</evidence>
<proteinExistence type="inferred from homology"/>
<feature type="transmembrane region" description="Helical" evidence="8">
    <location>
        <begin position="393"/>
        <end position="415"/>
    </location>
</feature>
<feature type="transmembrane region" description="Helical" evidence="8">
    <location>
        <begin position="223"/>
        <end position="240"/>
    </location>
</feature>
<dbReference type="Pfam" id="PF02028">
    <property type="entry name" value="BCCT"/>
    <property type="match status" value="1"/>
</dbReference>
<evidence type="ECO:0000313" key="9">
    <source>
        <dbReference type="EMBL" id="KRK48674.1"/>
    </source>
</evidence>
<evidence type="ECO:0000256" key="8">
    <source>
        <dbReference type="SAM" id="Phobius"/>
    </source>
</evidence>
<keyword evidence="7 8" id="KW-0472">Membrane</keyword>
<feature type="transmembrane region" description="Helical" evidence="8">
    <location>
        <begin position="40"/>
        <end position="59"/>
    </location>
</feature>